<accession>A0ABN9VS32</accession>
<protein>
    <submittedName>
        <fullName evidence="2">Uncharacterized protein</fullName>
    </submittedName>
</protein>
<feature type="region of interest" description="Disordered" evidence="1">
    <location>
        <begin position="207"/>
        <end position="242"/>
    </location>
</feature>
<sequence length="242" mass="26427">MRQISQLNGVHLVQAAAAAPCSATAGPGGHEYTDAESWADLADLSVMTFLTIAPARKYKSQAREVRGLNLGLCESTLNCIVTADEGLTRALLPTGLHEASGAQTPDRGRLEFSEKLARLWCDSKAPRAIDFNIEVCVGTSCAGKCETARKEKLERWELVQKLLGNLVAVRRTLARLVKDPEMDKKKTFSYRPWIEMPIVKLASQVTTFDDDDEQGRSPRDSATAASTCRPAQLPEALPEVAE</sequence>
<comment type="caution">
    <text evidence="2">The sequence shown here is derived from an EMBL/GenBank/DDBJ whole genome shotgun (WGS) entry which is preliminary data.</text>
</comment>
<evidence type="ECO:0000313" key="3">
    <source>
        <dbReference type="Proteomes" id="UP001189429"/>
    </source>
</evidence>
<evidence type="ECO:0000256" key="1">
    <source>
        <dbReference type="SAM" id="MobiDB-lite"/>
    </source>
</evidence>
<dbReference type="EMBL" id="CAUYUJ010017615">
    <property type="protein sequence ID" value="CAK0876278.1"/>
    <property type="molecule type" value="Genomic_DNA"/>
</dbReference>
<dbReference type="Proteomes" id="UP001189429">
    <property type="component" value="Unassembled WGS sequence"/>
</dbReference>
<gene>
    <name evidence="2" type="ORF">PCOR1329_LOCUS60708</name>
</gene>
<evidence type="ECO:0000313" key="2">
    <source>
        <dbReference type="EMBL" id="CAK0876278.1"/>
    </source>
</evidence>
<keyword evidence="3" id="KW-1185">Reference proteome</keyword>
<reference evidence="2" key="1">
    <citation type="submission" date="2023-10" db="EMBL/GenBank/DDBJ databases">
        <authorList>
            <person name="Chen Y."/>
            <person name="Shah S."/>
            <person name="Dougan E. K."/>
            <person name="Thang M."/>
            <person name="Chan C."/>
        </authorList>
    </citation>
    <scope>NUCLEOTIDE SEQUENCE [LARGE SCALE GENOMIC DNA]</scope>
</reference>
<organism evidence="2 3">
    <name type="scientific">Prorocentrum cordatum</name>
    <dbReference type="NCBI Taxonomy" id="2364126"/>
    <lineage>
        <taxon>Eukaryota</taxon>
        <taxon>Sar</taxon>
        <taxon>Alveolata</taxon>
        <taxon>Dinophyceae</taxon>
        <taxon>Prorocentrales</taxon>
        <taxon>Prorocentraceae</taxon>
        <taxon>Prorocentrum</taxon>
    </lineage>
</organism>
<name>A0ABN9VS32_9DINO</name>
<proteinExistence type="predicted"/>